<protein>
    <submittedName>
        <fullName evidence="2">Recombinase family protein</fullName>
    </submittedName>
</protein>
<dbReference type="Pfam" id="PF07508">
    <property type="entry name" value="Recombinase"/>
    <property type="match status" value="1"/>
</dbReference>
<dbReference type="PROSITE" id="PS51737">
    <property type="entry name" value="RECOMBINASE_DNA_BIND"/>
    <property type="match status" value="1"/>
</dbReference>
<dbReference type="Pfam" id="PF14287">
    <property type="entry name" value="DUF4368"/>
    <property type="match status" value="1"/>
</dbReference>
<dbReference type="InterPro" id="IPR025827">
    <property type="entry name" value="Zn_ribbon_recom_dom"/>
</dbReference>
<dbReference type="EMBL" id="CP048649">
    <property type="protein sequence ID" value="QIB69505.1"/>
    <property type="molecule type" value="Genomic_DNA"/>
</dbReference>
<dbReference type="Pfam" id="PF13408">
    <property type="entry name" value="Zn_ribbon_recom"/>
    <property type="match status" value="1"/>
</dbReference>
<keyword evidence="3" id="KW-1185">Reference proteome</keyword>
<proteinExistence type="predicted"/>
<dbReference type="GO" id="GO:0003677">
    <property type="term" value="F:DNA binding"/>
    <property type="evidence" value="ECO:0007669"/>
    <property type="project" value="InterPro"/>
</dbReference>
<gene>
    <name evidence="2" type="ORF">Ami103574_09265</name>
</gene>
<evidence type="ECO:0000313" key="2">
    <source>
        <dbReference type="EMBL" id="QIB69505.1"/>
    </source>
</evidence>
<dbReference type="InterPro" id="IPR011109">
    <property type="entry name" value="DNA_bind_recombinase_dom"/>
</dbReference>
<feature type="domain" description="Recombinase" evidence="1">
    <location>
        <begin position="167"/>
        <end position="312"/>
    </location>
</feature>
<organism evidence="2 3">
    <name type="scientific">Aminipila butyrica</name>
    <dbReference type="NCBI Taxonomy" id="433296"/>
    <lineage>
        <taxon>Bacteria</taxon>
        <taxon>Bacillati</taxon>
        <taxon>Bacillota</taxon>
        <taxon>Clostridia</taxon>
        <taxon>Peptostreptococcales</taxon>
        <taxon>Anaerovoracaceae</taxon>
        <taxon>Aminipila</taxon>
    </lineage>
</organism>
<dbReference type="PANTHER" id="PTHR30461:SF23">
    <property type="entry name" value="DNA RECOMBINASE-RELATED"/>
    <property type="match status" value="1"/>
</dbReference>
<dbReference type="AlphaFoldDB" id="A0A858BWP6"/>
<dbReference type="InterPro" id="IPR050639">
    <property type="entry name" value="SSR_resolvase"/>
</dbReference>
<accession>A0A858BWP6</accession>
<dbReference type="InterPro" id="IPR006119">
    <property type="entry name" value="Resolv_N"/>
</dbReference>
<dbReference type="SUPFAM" id="SSF53041">
    <property type="entry name" value="Resolvase-like"/>
    <property type="match status" value="1"/>
</dbReference>
<dbReference type="SMART" id="SM00857">
    <property type="entry name" value="Resolvase"/>
    <property type="match status" value="1"/>
</dbReference>
<dbReference type="Gene3D" id="3.90.1750.20">
    <property type="entry name" value="Putative Large Serine Recombinase, Chain B, Domain 2"/>
    <property type="match status" value="1"/>
</dbReference>
<dbReference type="KEGG" id="abut:Ami103574_09265"/>
<reference evidence="2 3" key="1">
    <citation type="submission" date="2020-02" db="EMBL/GenBank/DDBJ databases">
        <authorList>
            <person name="Kim Y.B."/>
            <person name="Roh S.W."/>
        </authorList>
    </citation>
    <scope>NUCLEOTIDE SEQUENCE [LARGE SCALE GENOMIC DNA]</scope>
    <source>
        <strain evidence="2 3">DSM 103574</strain>
    </source>
</reference>
<dbReference type="Gene3D" id="3.40.50.1390">
    <property type="entry name" value="Resolvase, N-terminal catalytic domain"/>
    <property type="match status" value="1"/>
</dbReference>
<dbReference type="Pfam" id="PF00239">
    <property type="entry name" value="Resolvase"/>
    <property type="match status" value="1"/>
</dbReference>
<name>A0A858BWP6_9FIRM</name>
<sequence>MTIIAVGYSRLSKEDVNKQGWDNDSESIKNQHYLIRDYAEKKGWQLVEIYSDDDYKGSDRSRPEFNRLISDMYAHKFQVIICKTQSRFARDIELIEKYIHGVFMEENIRFVTIEDHIDTANMNSSSKKISQLHGLTDTWYLEDLSHNISDVLDIKRKKGEYIASWPLYGYLKSPDDKNRLIVDPVAAEVVRSIYQMYLAGNGLQRIANSLNQRSIPNPLKYKRDAGMKIGAKSRMTSKSFLWRNDTIGRILDNQMYIGDMVQGKLKKVSYKSKKLVRQPEEEWIIAESKHPPIIDRNTWERVRSIRKSRIKPRRDGIVSMFSGKIRCLECKELMYAVTYPRQINGRKSKTEFNTTFRCSKKMMNKEACPATGISMASLEKYIIDELKKLSELYFDECIIQDQLTVTDGRQETLEGMKQEEFRLKRLLEENKLAVTTLYLDKVKGLLMEKQFVQISEQLAESGRIAESALKKVMREREGLSREQSKEENLMEIILKYKDIERLDRNIVLELIDIIYVGKEDRKKNQRVIQIAWNF</sequence>
<dbReference type="GO" id="GO:0000150">
    <property type="term" value="F:DNA strand exchange activity"/>
    <property type="evidence" value="ECO:0007669"/>
    <property type="project" value="InterPro"/>
</dbReference>
<dbReference type="PANTHER" id="PTHR30461">
    <property type="entry name" value="DNA-INVERTASE FROM LAMBDOID PROPHAGE"/>
    <property type="match status" value="1"/>
</dbReference>
<dbReference type="InterPro" id="IPR036162">
    <property type="entry name" value="Resolvase-like_N_sf"/>
</dbReference>
<dbReference type="Proteomes" id="UP000466848">
    <property type="component" value="Chromosome"/>
</dbReference>
<dbReference type="InterPro" id="IPR038109">
    <property type="entry name" value="DNA_bind_recomb_sf"/>
</dbReference>
<evidence type="ECO:0000259" key="1">
    <source>
        <dbReference type="PROSITE" id="PS51737"/>
    </source>
</evidence>
<dbReference type="InterPro" id="IPR025378">
    <property type="entry name" value="DUF4368"/>
</dbReference>
<dbReference type="RefSeq" id="WP_163066748.1">
    <property type="nucleotide sequence ID" value="NZ_CP048649.1"/>
</dbReference>
<evidence type="ECO:0000313" key="3">
    <source>
        <dbReference type="Proteomes" id="UP000466848"/>
    </source>
</evidence>